<reference evidence="1" key="1">
    <citation type="submission" date="2023-10" db="EMBL/GenBank/DDBJ databases">
        <title>Genome assembly of Pristionchus species.</title>
        <authorList>
            <person name="Yoshida K."/>
            <person name="Sommer R.J."/>
        </authorList>
    </citation>
    <scope>NUCLEOTIDE SEQUENCE</scope>
    <source>
        <strain evidence="1">RS5133</strain>
    </source>
</reference>
<dbReference type="AlphaFoldDB" id="A0AAV5VCF8"/>
<dbReference type="EMBL" id="BTSY01000003">
    <property type="protein sequence ID" value="GMT17377.1"/>
    <property type="molecule type" value="Genomic_DNA"/>
</dbReference>
<evidence type="ECO:0000313" key="1">
    <source>
        <dbReference type="EMBL" id="GMT17377.1"/>
    </source>
</evidence>
<dbReference type="Proteomes" id="UP001432322">
    <property type="component" value="Unassembled WGS sequence"/>
</dbReference>
<sequence length="88" mass="10396">CSTRLYYKYKDCDSEGTVVRNMYEIGIIPPKNNDWESAIYRILNYSGRCRKTEKCGNHRVTERVEFPLNDLFIPIHLQNIKQPVSQLD</sequence>
<proteinExistence type="predicted"/>
<accession>A0AAV5VCF8</accession>
<feature type="non-terminal residue" evidence="1">
    <location>
        <position position="88"/>
    </location>
</feature>
<keyword evidence="2" id="KW-1185">Reference proteome</keyword>
<name>A0AAV5VCF8_9BILA</name>
<gene>
    <name evidence="1" type="ORF">PFISCL1PPCAC_8674</name>
</gene>
<organism evidence="1 2">
    <name type="scientific">Pristionchus fissidentatus</name>
    <dbReference type="NCBI Taxonomy" id="1538716"/>
    <lineage>
        <taxon>Eukaryota</taxon>
        <taxon>Metazoa</taxon>
        <taxon>Ecdysozoa</taxon>
        <taxon>Nematoda</taxon>
        <taxon>Chromadorea</taxon>
        <taxon>Rhabditida</taxon>
        <taxon>Rhabditina</taxon>
        <taxon>Diplogasteromorpha</taxon>
        <taxon>Diplogasteroidea</taxon>
        <taxon>Neodiplogasteridae</taxon>
        <taxon>Pristionchus</taxon>
    </lineage>
</organism>
<comment type="caution">
    <text evidence="1">The sequence shown here is derived from an EMBL/GenBank/DDBJ whole genome shotgun (WGS) entry which is preliminary data.</text>
</comment>
<protein>
    <submittedName>
        <fullName evidence="1">Uncharacterized protein</fullName>
    </submittedName>
</protein>
<feature type="non-terminal residue" evidence="1">
    <location>
        <position position="1"/>
    </location>
</feature>
<evidence type="ECO:0000313" key="2">
    <source>
        <dbReference type="Proteomes" id="UP001432322"/>
    </source>
</evidence>